<evidence type="ECO:0000313" key="1">
    <source>
        <dbReference type="EMBL" id="CAL1370352.1"/>
    </source>
</evidence>
<protein>
    <submittedName>
        <fullName evidence="1">Uncharacterized protein</fullName>
    </submittedName>
</protein>
<dbReference type="Proteomes" id="UP001497516">
    <property type="component" value="Chromosome 2"/>
</dbReference>
<dbReference type="AlphaFoldDB" id="A0AAV2DAC8"/>
<reference evidence="1 2" key="1">
    <citation type="submission" date="2024-04" db="EMBL/GenBank/DDBJ databases">
        <authorList>
            <person name="Fracassetti M."/>
        </authorList>
    </citation>
    <scope>NUCLEOTIDE SEQUENCE [LARGE SCALE GENOMIC DNA]</scope>
</reference>
<keyword evidence="2" id="KW-1185">Reference proteome</keyword>
<organism evidence="1 2">
    <name type="scientific">Linum trigynum</name>
    <dbReference type="NCBI Taxonomy" id="586398"/>
    <lineage>
        <taxon>Eukaryota</taxon>
        <taxon>Viridiplantae</taxon>
        <taxon>Streptophyta</taxon>
        <taxon>Embryophyta</taxon>
        <taxon>Tracheophyta</taxon>
        <taxon>Spermatophyta</taxon>
        <taxon>Magnoliopsida</taxon>
        <taxon>eudicotyledons</taxon>
        <taxon>Gunneridae</taxon>
        <taxon>Pentapetalae</taxon>
        <taxon>rosids</taxon>
        <taxon>fabids</taxon>
        <taxon>Malpighiales</taxon>
        <taxon>Linaceae</taxon>
        <taxon>Linum</taxon>
    </lineage>
</organism>
<dbReference type="EMBL" id="OZ034815">
    <property type="protein sequence ID" value="CAL1370352.1"/>
    <property type="molecule type" value="Genomic_DNA"/>
</dbReference>
<evidence type="ECO:0000313" key="2">
    <source>
        <dbReference type="Proteomes" id="UP001497516"/>
    </source>
</evidence>
<sequence>MTSEVGALREKLEGGGDFTQRRCSGGDSIEGLSVDDDVGGRVRIIVVVLRSSIWDLGSGLGIVLGTGMISTRCHHQHRVVLRPVIFFVLVSRYLCPEAYP</sequence>
<accession>A0AAV2DAC8</accession>
<proteinExistence type="predicted"/>
<gene>
    <name evidence="1" type="ORF">LTRI10_LOCUS12483</name>
</gene>
<name>A0AAV2DAC8_9ROSI</name>